<name>A0A1Y1QNP6_9GAMM</name>
<accession>A0A1Y1QNP6</accession>
<dbReference type="AlphaFoldDB" id="A0A1Y1QNP6"/>
<feature type="signal peptide" evidence="1">
    <location>
        <begin position="1"/>
        <end position="20"/>
    </location>
</feature>
<dbReference type="Proteomes" id="UP000192491">
    <property type="component" value="Unassembled WGS sequence"/>
</dbReference>
<reference evidence="2 3" key="1">
    <citation type="submission" date="2017-01" db="EMBL/GenBank/DDBJ databases">
        <title>Novel large sulfur bacteria in the metagenomes of groundwater-fed chemosynthetic microbial mats in the Lake Huron basin.</title>
        <authorList>
            <person name="Sharrar A.M."/>
            <person name="Flood B.E."/>
            <person name="Bailey J.V."/>
            <person name="Jones D.S."/>
            <person name="Biddanda B."/>
            <person name="Ruberg S.A."/>
            <person name="Marcus D.N."/>
            <person name="Dick G.J."/>
        </authorList>
    </citation>
    <scope>NUCLEOTIDE SEQUENCE [LARGE SCALE GENOMIC DNA]</scope>
    <source>
        <strain evidence="2">A8</strain>
    </source>
</reference>
<gene>
    <name evidence="2" type="ORF">BWK73_20950</name>
</gene>
<evidence type="ECO:0000313" key="2">
    <source>
        <dbReference type="EMBL" id="OQX10184.1"/>
    </source>
</evidence>
<organism evidence="2 3">
    <name type="scientific">Thiothrix lacustris</name>
    <dbReference type="NCBI Taxonomy" id="525917"/>
    <lineage>
        <taxon>Bacteria</taxon>
        <taxon>Pseudomonadati</taxon>
        <taxon>Pseudomonadota</taxon>
        <taxon>Gammaproteobacteria</taxon>
        <taxon>Thiotrichales</taxon>
        <taxon>Thiotrichaceae</taxon>
        <taxon>Thiothrix</taxon>
    </lineage>
</organism>
<keyword evidence="1" id="KW-0732">Signal</keyword>
<evidence type="ECO:0000313" key="3">
    <source>
        <dbReference type="Proteomes" id="UP000192491"/>
    </source>
</evidence>
<evidence type="ECO:0000256" key="1">
    <source>
        <dbReference type="SAM" id="SignalP"/>
    </source>
</evidence>
<dbReference type="EMBL" id="MTEJ01000120">
    <property type="protein sequence ID" value="OQX10184.1"/>
    <property type="molecule type" value="Genomic_DNA"/>
</dbReference>
<proteinExistence type="predicted"/>
<sequence>MKYSIGLVCLLVCLAMPVHAIQIIQPTTTATNVSGNSVVVFKPIYTVAAPDNGAETGLGLRVHFNANALQFKGVSKAFAYGLQPVGEVSVDSNNWDADANTDRYLTLAWVDVTAQWPGADALPLTLGEVAFEALPAFTGTTHIRTSASDTANGVALQSTPMTVTLKLRGMLQGAYVSADARMRDDLRVNNAIPLTQPYAAWGHMGAETTTTSLLATTGNDALVDWVLVELRTPQQPQTRFASQAAVLQRDGDIVDAVTGNPALTFKVAPGDYYVTLRHRNHLGVMSAAPLKLTASASTLDFTQGTTPIYGNEIRIPQNAVRLLPTGDANADFRLIADGPGNDKNTVLGAVLASPDNAGAHTNFQLPGYRVTDVNLDGKTLYVGPDNDVNALLGNVLLAPGNNTTSMNYILPSSLPQ</sequence>
<protein>
    <submittedName>
        <fullName evidence="2">Uncharacterized protein</fullName>
    </submittedName>
</protein>
<feature type="chain" id="PRO_5011965541" evidence="1">
    <location>
        <begin position="21"/>
        <end position="416"/>
    </location>
</feature>
<comment type="caution">
    <text evidence="2">The sequence shown here is derived from an EMBL/GenBank/DDBJ whole genome shotgun (WGS) entry which is preliminary data.</text>
</comment>